<evidence type="ECO:0000313" key="3">
    <source>
        <dbReference type="Proteomes" id="UP000502297"/>
    </source>
</evidence>
<dbReference type="EMBL" id="CP049801">
    <property type="protein sequence ID" value="QIO04635.1"/>
    <property type="molecule type" value="Genomic_DNA"/>
</dbReference>
<keyword evidence="1" id="KW-0732">Signal</keyword>
<gene>
    <name evidence="2" type="ORF">G8E00_01005</name>
</gene>
<proteinExistence type="predicted"/>
<keyword evidence="3" id="KW-1185">Reference proteome</keyword>
<evidence type="ECO:0000313" key="2">
    <source>
        <dbReference type="EMBL" id="QIO04635.1"/>
    </source>
</evidence>
<accession>A0A6G8RRX8</accession>
<dbReference type="InterPro" id="IPR031593">
    <property type="entry name" value="Porin_7"/>
</dbReference>
<dbReference type="Proteomes" id="UP000502297">
    <property type="component" value="Chromosome"/>
</dbReference>
<dbReference type="Pfam" id="PF16956">
    <property type="entry name" value="Porin_7"/>
    <property type="match status" value="1"/>
</dbReference>
<reference evidence="2 3" key="1">
    <citation type="submission" date="2020-03" db="EMBL/GenBank/DDBJ databases">
        <authorList>
            <person name="Zhu W."/>
        </authorList>
    </citation>
    <scope>NUCLEOTIDE SEQUENCE [LARGE SCALE GENOMIC DNA]</scope>
    <source>
        <strain evidence="2 3">323-1</strain>
    </source>
</reference>
<name>A0A6G8RRX8_9GAMM</name>
<feature type="chain" id="PRO_5026094897" evidence="1">
    <location>
        <begin position="21"/>
        <end position="254"/>
    </location>
</feature>
<feature type="signal peptide" evidence="1">
    <location>
        <begin position="1"/>
        <end position="20"/>
    </location>
</feature>
<evidence type="ECO:0000256" key="1">
    <source>
        <dbReference type="SAM" id="SignalP"/>
    </source>
</evidence>
<organism evidence="2 3">
    <name type="scientific">Acinetobacter shaoyimingii</name>
    <dbReference type="NCBI Taxonomy" id="2715164"/>
    <lineage>
        <taxon>Bacteria</taxon>
        <taxon>Pseudomonadati</taxon>
        <taxon>Pseudomonadota</taxon>
        <taxon>Gammaproteobacteria</taxon>
        <taxon>Moraxellales</taxon>
        <taxon>Moraxellaceae</taxon>
        <taxon>Acinetobacter</taxon>
    </lineage>
</organism>
<dbReference type="RefSeq" id="WP_166221408.1">
    <property type="nucleotide sequence ID" value="NZ_CP049801.1"/>
</dbReference>
<dbReference type="AlphaFoldDB" id="A0A6G8RRX8"/>
<protein>
    <submittedName>
        <fullName evidence="2">Putative porin</fullName>
    </submittedName>
</protein>
<dbReference type="KEGG" id="asha:G8E00_01005"/>
<sequence>MIKKVALFSALAACMGTTYAYQAEVGVGFDYYDPDYGDSAQNYSIDGKYHFNPVEAKNNPLNEAAFLGRSSNINGKYSYFDADYYNVHEFNVGVEYFVPNSNFYVSAGLGHFIEKDEYWDEKYNETTYQAEVGYLPIDGLLLAAGLAGYSGDYDDDIDPTLRAKYVTPVGNFDMNFEAKAHFGDDTYFGLGADLYLNKTLSVGVAYQDTNRFDDTEDTFTLRAKKYVTPNLSVEGSANFSEYFNVYGARLAYFF</sequence>